<reference evidence="2" key="1">
    <citation type="submission" date="2017-07" db="EMBL/GenBank/DDBJ databases">
        <title>Taro Niue Genome Assembly and Annotation.</title>
        <authorList>
            <person name="Atibalentja N."/>
            <person name="Keating K."/>
            <person name="Fields C.J."/>
        </authorList>
    </citation>
    <scope>NUCLEOTIDE SEQUENCE</scope>
    <source>
        <strain evidence="2">Niue_2</strain>
        <tissue evidence="2">Leaf</tissue>
    </source>
</reference>
<dbReference type="EMBL" id="NMUH01007381">
    <property type="protein sequence ID" value="MQM17158.1"/>
    <property type="molecule type" value="Genomic_DNA"/>
</dbReference>
<accession>A0A843XCL5</accession>
<sequence>MTLSKPDQSPQENIPMHSDISIFPPEKSKTKGSGKCIKSAKEIAIEQSTKGRLCNGCKRRGVDHDKRSVDTRDNSQKLSGSIWDSVSTLDQVVLTLETFSEHLLGYFGTVCQH</sequence>
<evidence type="ECO:0000313" key="3">
    <source>
        <dbReference type="Proteomes" id="UP000652761"/>
    </source>
</evidence>
<evidence type="ECO:0000256" key="1">
    <source>
        <dbReference type="SAM" id="MobiDB-lite"/>
    </source>
</evidence>
<keyword evidence="3" id="KW-1185">Reference proteome</keyword>
<proteinExistence type="predicted"/>
<organism evidence="2 3">
    <name type="scientific">Colocasia esculenta</name>
    <name type="common">Wild taro</name>
    <name type="synonym">Arum esculentum</name>
    <dbReference type="NCBI Taxonomy" id="4460"/>
    <lineage>
        <taxon>Eukaryota</taxon>
        <taxon>Viridiplantae</taxon>
        <taxon>Streptophyta</taxon>
        <taxon>Embryophyta</taxon>
        <taxon>Tracheophyta</taxon>
        <taxon>Spermatophyta</taxon>
        <taxon>Magnoliopsida</taxon>
        <taxon>Liliopsida</taxon>
        <taxon>Araceae</taxon>
        <taxon>Aroideae</taxon>
        <taxon>Colocasieae</taxon>
        <taxon>Colocasia</taxon>
    </lineage>
</organism>
<dbReference type="OrthoDB" id="1677172at2759"/>
<name>A0A843XCL5_COLES</name>
<dbReference type="Proteomes" id="UP000652761">
    <property type="component" value="Unassembled WGS sequence"/>
</dbReference>
<dbReference type="AlphaFoldDB" id="A0A843XCL5"/>
<feature type="compositionally biased region" description="Polar residues" evidence="1">
    <location>
        <begin position="1"/>
        <end position="12"/>
    </location>
</feature>
<gene>
    <name evidence="2" type="ORF">Taro_050126</name>
</gene>
<evidence type="ECO:0000313" key="2">
    <source>
        <dbReference type="EMBL" id="MQM17158.1"/>
    </source>
</evidence>
<comment type="caution">
    <text evidence="2">The sequence shown here is derived from an EMBL/GenBank/DDBJ whole genome shotgun (WGS) entry which is preliminary data.</text>
</comment>
<feature type="region of interest" description="Disordered" evidence="1">
    <location>
        <begin position="1"/>
        <end position="35"/>
    </location>
</feature>
<protein>
    <submittedName>
        <fullName evidence="2">Uncharacterized protein</fullName>
    </submittedName>
</protein>